<evidence type="ECO:0000256" key="7">
    <source>
        <dbReference type="ARBA" id="ARBA00022824"/>
    </source>
</evidence>
<dbReference type="EMBL" id="KN847973">
    <property type="protein sequence ID" value="KIR50555.1"/>
    <property type="molecule type" value="Genomic_DNA"/>
</dbReference>
<evidence type="ECO:0000256" key="12">
    <source>
        <dbReference type="RuleBase" id="RU362127"/>
    </source>
</evidence>
<feature type="transmembrane region" description="Helical" evidence="12">
    <location>
        <begin position="6"/>
        <end position="27"/>
    </location>
</feature>
<reference evidence="13" key="1">
    <citation type="submission" date="2015-01" db="EMBL/GenBank/DDBJ databases">
        <title>The Genome Sequence of Cryptococcus gattii CA1280.</title>
        <authorList>
            <consortium name="The Broad Institute Genomics Platform"/>
            <person name="Cuomo C."/>
            <person name="Litvintseva A."/>
            <person name="Chen Y."/>
            <person name="Heitman J."/>
            <person name="Sun S."/>
            <person name="Springer D."/>
            <person name="Dromer F."/>
            <person name="Young S."/>
            <person name="Zeng Q."/>
            <person name="Gargeya S."/>
            <person name="Abouelleil A."/>
            <person name="Alvarado L."/>
            <person name="Chapman S.B."/>
            <person name="Gainer-Dewar J."/>
            <person name="Goldberg J."/>
            <person name="Griggs A."/>
            <person name="Gujja S."/>
            <person name="Hansen M."/>
            <person name="Howarth C."/>
            <person name="Imamovic A."/>
            <person name="Larimer J."/>
            <person name="Murphy C."/>
            <person name="Naylor J."/>
            <person name="Pearson M."/>
            <person name="Priest M."/>
            <person name="Roberts A."/>
            <person name="Saif S."/>
            <person name="Shea T."/>
            <person name="Sykes S."/>
            <person name="Wortman J."/>
            <person name="Nusbaum C."/>
            <person name="Birren B."/>
        </authorList>
    </citation>
    <scope>NUCLEOTIDE SEQUENCE [LARGE SCALE GENOMIC DNA]</scope>
    <source>
        <strain evidence="13">CA1280</strain>
    </source>
</reference>
<dbReference type="GO" id="GO:0006488">
    <property type="term" value="P:dolichol-linked oligosaccharide biosynthetic process"/>
    <property type="evidence" value="ECO:0007669"/>
    <property type="project" value="InterPro"/>
</dbReference>
<dbReference type="Pfam" id="PF08660">
    <property type="entry name" value="Alg14"/>
    <property type="match status" value="1"/>
</dbReference>
<evidence type="ECO:0000256" key="5">
    <source>
        <dbReference type="ARBA" id="ARBA00017467"/>
    </source>
</evidence>
<evidence type="ECO:0000256" key="8">
    <source>
        <dbReference type="ARBA" id="ARBA00022989"/>
    </source>
</evidence>
<feature type="transmembrane region" description="Helical" evidence="12">
    <location>
        <begin position="152"/>
        <end position="173"/>
    </location>
</feature>
<dbReference type="InterPro" id="IPR013969">
    <property type="entry name" value="Oligosacch_biosynth_Alg14"/>
</dbReference>
<dbReference type="Gene3D" id="3.40.50.2000">
    <property type="entry name" value="Glycogen Phosphorylase B"/>
    <property type="match status" value="1"/>
</dbReference>
<dbReference type="GO" id="GO:0004577">
    <property type="term" value="F:N-acetylglucosaminyldiphosphodolichol N-acetylglucosaminyltransferase activity"/>
    <property type="evidence" value="ECO:0007669"/>
    <property type="project" value="TreeGrafter"/>
</dbReference>
<evidence type="ECO:0000313" key="13">
    <source>
        <dbReference type="EMBL" id="KIR50555.1"/>
    </source>
</evidence>
<evidence type="ECO:0000256" key="11">
    <source>
        <dbReference type="ARBA" id="ARBA00054005"/>
    </source>
</evidence>
<dbReference type="PANTHER" id="PTHR12154:SF4">
    <property type="entry name" value="UDP-N-ACETYLGLUCOSAMINE TRANSFERASE SUBUNIT ALG14 HOMOLOG"/>
    <property type="match status" value="1"/>
</dbReference>
<keyword evidence="8 12" id="KW-1133">Transmembrane helix</keyword>
<keyword evidence="10" id="KW-0539">Nucleus</keyword>
<dbReference type="AlphaFoldDB" id="A0A0D0VYW2"/>
<evidence type="ECO:0000256" key="9">
    <source>
        <dbReference type="ARBA" id="ARBA00023136"/>
    </source>
</evidence>
<proteinExistence type="inferred from homology"/>
<dbReference type="OrthoDB" id="17098at2759"/>
<comment type="caution">
    <text evidence="12">Lacks conserved residue(s) required for the propagation of feature annotation.</text>
</comment>
<sequence length="230" mass="25861">MSLDLHIGWSILAFICLIVAILLRLIFLQHLKTTRASYRPKDAKCSLGVFLGSGGHTSEMKALLSTLDYERYQPRTYIYCHGDDLSLRSVSDIESKKGALTSSNAYNLLSLPRARHVGQPLLSTMFSVLKTLYIATLRLFLIPLLKNPRRPFVDLLIVNGPGTCVVLVVVSYIRRILGLEYTRIIYVESFARVKSLSLSGKMIRPLVDRFLVQWPNVSDGDNVIHKGLLV</sequence>
<keyword evidence="7 12" id="KW-0256">Endoplasmic reticulum</keyword>
<keyword evidence="13" id="KW-0808">Transferase</keyword>
<evidence type="ECO:0000256" key="10">
    <source>
        <dbReference type="ARBA" id="ARBA00023242"/>
    </source>
</evidence>
<keyword evidence="9 12" id="KW-0472">Membrane</keyword>
<comment type="subcellular location">
    <subcellularLocation>
        <location evidence="1 12">Endoplasmic reticulum membrane</location>
        <topology evidence="1 12">Single-pass membrane protein</topology>
    </subcellularLocation>
    <subcellularLocation>
        <location evidence="2">Nucleus membrane</location>
        <topology evidence="2">Single-pass membrane protein</topology>
    </subcellularLocation>
</comment>
<dbReference type="GO" id="GO:0043541">
    <property type="term" value="C:UDP-N-acetylglucosamine transferase complex"/>
    <property type="evidence" value="ECO:0007669"/>
    <property type="project" value="TreeGrafter"/>
</dbReference>
<protein>
    <recommendedName>
        <fullName evidence="5 12">UDP-N-acetylglucosamine transferase subunit ALG14</fullName>
    </recommendedName>
    <alternativeName>
        <fullName evidence="12">Asparagine-linked glycosylation protein 14</fullName>
    </alternativeName>
</protein>
<dbReference type="HOGENOM" id="CLU_064541_0_1_1"/>
<comment type="subunit">
    <text evidence="4 12">Heterodimer with ALG13 to form a functional enzyme.</text>
</comment>
<evidence type="ECO:0000256" key="4">
    <source>
        <dbReference type="ARBA" id="ARBA00011335"/>
    </source>
</evidence>
<accession>A0A0D0VYW2</accession>
<comment type="function">
    <text evidence="11 12">Involved in protein N-glycosylation. Essential for the second step of the dolichol-linked oligosaccharide pathway. Anchors the catalytic subunit ALG13 to the ER.</text>
</comment>
<evidence type="ECO:0000256" key="6">
    <source>
        <dbReference type="ARBA" id="ARBA00022692"/>
    </source>
</evidence>
<keyword evidence="6 12" id="KW-0812">Transmembrane</keyword>
<dbReference type="PANTHER" id="PTHR12154">
    <property type="entry name" value="GLYCOSYL TRANSFERASE-RELATED"/>
    <property type="match status" value="1"/>
</dbReference>
<evidence type="ECO:0000256" key="1">
    <source>
        <dbReference type="ARBA" id="ARBA00004389"/>
    </source>
</evidence>
<evidence type="ECO:0000256" key="3">
    <source>
        <dbReference type="ARBA" id="ARBA00009731"/>
    </source>
</evidence>
<dbReference type="FunFam" id="3.40.50.2000:FF:000289">
    <property type="entry name" value="UDP-N-acetylglucosamine transferase subunit ALG14"/>
    <property type="match status" value="1"/>
</dbReference>
<gene>
    <name evidence="12" type="primary">ALG14</name>
    <name evidence="13" type="ORF">I312_00496</name>
</gene>
<organism evidence="13">
    <name type="scientific">Cryptococcus bacillisporus CA1280</name>
    <dbReference type="NCBI Taxonomy" id="1296109"/>
    <lineage>
        <taxon>Eukaryota</taxon>
        <taxon>Fungi</taxon>
        <taxon>Dikarya</taxon>
        <taxon>Basidiomycota</taxon>
        <taxon>Agaricomycotina</taxon>
        <taxon>Tremellomycetes</taxon>
        <taxon>Tremellales</taxon>
        <taxon>Cryptococcaceae</taxon>
        <taxon>Cryptococcus</taxon>
        <taxon>Cryptococcus gattii species complex</taxon>
    </lineage>
</organism>
<dbReference type="GO" id="GO:0031965">
    <property type="term" value="C:nuclear membrane"/>
    <property type="evidence" value="ECO:0007669"/>
    <property type="project" value="UniProtKB-SubCell"/>
</dbReference>
<comment type="similarity">
    <text evidence="3 12">Belongs to the ALG14 family.</text>
</comment>
<name>A0A0D0VYW2_CRYGA</name>
<evidence type="ECO:0000256" key="2">
    <source>
        <dbReference type="ARBA" id="ARBA00004590"/>
    </source>
</evidence>
<feature type="transmembrane region" description="Helical" evidence="12">
    <location>
        <begin position="121"/>
        <end position="140"/>
    </location>
</feature>